<comment type="catalytic activity">
    <reaction evidence="8 10">
        <text>dITP + H2O = dIMP + diphosphate + H(+)</text>
        <dbReference type="Rhea" id="RHEA:28342"/>
        <dbReference type="ChEBI" id="CHEBI:15377"/>
        <dbReference type="ChEBI" id="CHEBI:15378"/>
        <dbReference type="ChEBI" id="CHEBI:33019"/>
        <dbReference type="ChEBI" id="CHEBI:61194"/>
        <dbReference type="ChEBI" id="CHEBI:61382"/>
        <dbReference type="EC" id="3.6.1.66"/>
    </reaction>
</comment>
<feature type="binding site" evidence="10">
    <location>
        <position position="87"/>
    </location>
    <ligand>
        <name>Mg(2+)</name>
        <dbReference type="ChEBI" id="CHEBI:18420"/>
    </ligand>
</feature>
<dbReference type="NCBIfam" id="TIGR00042">
    <property type="entry name" value="RdgB/HAM1 family non-canonical purine NTP pyrophosphatase"/>
    <property type="match status" value="1"/>
</dbReference>
<keyword evidence="5 10" id="KW-0378">Hydrolase</keyword>
<evidence type="ECO:0000256" key="4">
    <source>
        <dbReference type="ARBA" id="ARBA00022741"/>
    </source>
</evidence>
<evidence type="ECO:0000256" key="7">
    <source>
        <dbReference type="ARBA" id="ARBA00023080"/>
    </source>
</evidence>
<organism evidence="12 13">
    <name type="scientific">Sunxiuqinia dokdonensis</name>
    <dbReference type="NCBI Taxonomy" id="1409788"/>
    <lineage>
        <taxon>Bacteria</taxon>
        <taxon>Pseudomonadati</taxon>
        <taxon>Bacteroidota</taxon>
        <taxon>Bacteroidia</taxon>
        <taxon>Marinilabiliales</taxon>
        <taxon>Prolixibacteraceae</taxon>
        <taxon>Sunxiuqinia</taxon>
    </lineage>
</organism>
<reference evidence="13" key="1">
    <citation type="submission" date="2015-07" db="EMBL/GenBank/DDBJ databases">
        <title>Genome sequencing of Sunxiuqinia dokdonensis strain SK.</title>
        <authorList>
            <person name="Ahn S."/>
            <person name="Kim B.-C."/>
        </authorList>
    </citation>
    <scope>NUCLEOTIDE SEQUENCE [LARGE SCALE GENOMIC DNA]</scope>
    <source>
        <strain evidence="13">SK</strain>
    </source>
</reference>
<feature type="binding site" evidence="10">
    <location>
        <position position="88"/>
    </location>
    <ligand>
        <name>substrate</name>
    </ligand>
</feature>
<feature type="binding site" evidence="10">
    <location>
        <begin position="26"/>
        <end position="31"/>
    </location>
    <ligand>
        <name>substrate</name>
    </ligand>
</feature>
<dbReference type="AlphaFoldDB" id="A0A0L8V472"/>
<dbReference type="GO" id="GO:0009146">
    <property type="term" value="P:purine nucleoside triphosphate catabolic process"/>
    <property type="evidence" value="ECO:0007669"/>
    <property type="project" value="UniProtKB-UniRule"/>
</dbReference>
<dbReference type="EC" id="3.6.1.66" evidence="10"/>
<comment type="catalytic activity">
    <reaction evidence="9 10">
        <text>XTP + H2O = XMP + diphosphate + H(+)</text>
        <dbReference type="Rhea" id="RHEA:28610"/>
        <dbReference type="ChEBI" id="CHEBI:15377"/>
        <dbReference type="ChEBI" id="CHEBI:15378"/>
        <dbReference type="ChEBI" id="CHEBI:33019"/>
        <dbReference type="ChEBI" id="CHEBI:57464"/>
        <dbReference type="ChEBI" id="CHEBI:61314"/>
        <dbReference type="EC" id="3.6.1.66"/>
    </reaction>
</comment>
<dbReference type="NCBIfam" id="NF011398">
    <property type="entry name" value="PRK14823.1"/>
    <property type="match status" value="1"/>
</dbReference>
<comment type="catalytic activity">
    <reaction evidence="10">
        <text>ITP + H2O = IMP + diphosphate + H(+)</text>
        <dbReference type="Rhea" id="RHEA:29399"/>
        <dbReference type="ChEBI" id="CHEBI:15377"/>
        <dbReference type="ChEBI" id="CHEBI:15378"/>
        <dbReference type="ChEBI" id="CHEBI:33019"/>
        <dbReference type="ChEBI" id="CHEBI:58053"/>
        <dbReference type="ChEBI" id="CHEBI:61402"/>
        <dbReference type="EC" id="3.6.1.66"/>
    </reaction>
</comment>
<dbReference type="InterPro" id="IPR002637">
    <property type="entry name" value="RdgB/HAM1"/>
</dbReference>
<dbReference type="STRING" id="1409788.NC99_39520"/>
<keyword evidence="13" id="KW-1185">Reference proteome</keyword>
<dbReference type="SUPFAM" id="SSF52972">
    <property type="entry name" value="ITPase-like"/>
    <property type="match status" value="1"/>
</dbReference>
<dbReference type="GO" id="GO:0009117">
    <property type="term" value="P:nucleotide metabolic process"/>
    <property type="evidence" value="ECO:0007669"/>
    <property type="project" value="UniProtKB-KW"/>
</dbReference>
<dbReference type="GO" id="GO:0005829">
    <property type="term" value="C:cytosol"/>
    <property type="evidence" value="ECO:0007669"/>
    <property type="project" value="TreeGrafter"/>
</dbReference>
<dbReference type="GO" id="GO:0036222">
    <property type="term" value="F:XTP diphosphatase activity"/>
    <property type="evidence" value="ECO:0007669"/>
    <property type="project" value="UniProtKB-UniRule"/>
</dbReference>
<evidence type="ECO:0000256" key="3">
    <source>
        <dbReference type="ARBA" id="ARBA00022723"/>
    </source>
</evidence>
<dbReference type="PATRIC" id="fig|1409788.3.peg.4038"/>
<dbReference type="CDD" id="cd00515">
    <property type="entry name" value="HAM1"/>
    <property type="match status" value="1"/>
</dbReference>
<evidence type="ECO:0000256" key="6">
    <source>
        <dbReference type="ARBA" id="ARBA00022842"/>
    </source>
</evidence>
<keyword evidence="3 10" id="KW-0479">Metal-binding</keyword>
<evidence type="ECO:0000313" key="12">
    <source>
        <dbReference type="EMBL" id="KOH43221.1"/>
    </source>
</evidence>
<feature type="binding site" evidence="10">
    <location>
        <begin position="195"/>
        <end position="196"/>
    </location>
    <ligand>
        <name>substrate</name>
    </ligand>
</feature>
<dbReference type="Pfam" id="PF01725">
    <property type="entry name" value="Ham1p_like"/>
    <property type="match status" value="1"/>
</dbReference>
<comment type="caution">
    <text evidence="10">Lacks conserved residue(s) required for the propagation of feature annotation.</text>
</comment>
<name>A0A0L8V472_9BACT</name>
<comment type="subunit">
    <text evidence="2 10">Homodimer.</text>
</comment>
<dbReference type="GO" id="GO:0036220">
    <property type="term" value="F:ITP diphosphatase activity"/>
    <property type="evidence" value="ECO:0007669"/>
    <property type="project" value="UniProtKB-UniRule"/>
</dbReference>
<dbReference type="HAMAP" id="MF_01405">
    <property type="entry name" value="Non_canon_purine_NTPase"/>
    <property type="match status" value="1"/>
</dbReference>
<feature type="active site" description="Proton acceptor" evidence="10">
    <location>
        <position position="87"/>
    </location>
</feature>
<feature type="binding site" evidence="10">
    <location>
        <position position="190"/>
    </location>
    <ligand>
        <name>substrate</name>
    </ligand>
</feature>
<dbReference type="InterPro" id="IPR029001">
    <property type="entry name" value="ITPase-like_fam"/>
</dbReference>
<dbReference type="GO" id="GO:0046872">
    <property type="term" value="F:metal ion binding"/>
    <property type="evidence" value="ECO:0007669"/>
    <property type="project" value="UniProtKB-KW"/>
</dbReference>
<evidence type="ECO:0000256" key="1">
    <source>
        <dbReference type="ARBA" id="ARBA00008023"/>
    </source>
</evidence>
<evidence type="ECO:0000256" key="10">
    <source>
        <dbReference type="HAMAP-Rule" id="MF_01405"/>
    </source>
</evidence>
<dbReference type="GO" id="GO:0017111">
    <property type="term" value="F:ribonucleoside triphosphate phosphatase activity"/>
    <property type="evidence" value="ECO:0007669"/>
    <property type="project" value="InterPro"/>
</dbReference>
<dbReference type="PANTHER" id="PTHR11067:SF9">
    <property type="entry name" value="INOSINE TRIPHOSPHATE PYROPHOSPHATASE"/>
    <property type="match status" value="1"/>
</dbReference>
<gene>
    <name evidence="12" type="ORF">NC99_39520</name>
</gene>
<comment type="function">
    <text evidence="10">Pyrophosphatase that catalyzes the hydrolysis of nucleoside triphosphates to their monophosphate derivatives, with a high preference for the non-canonical purine nucleotides XTP (xanthosine triphosphate), dITP (deoxyinosine triphosphate) and ITP. Seems to function as a house-cleaning enzyme that removes non-canonical purine nucleotides from the nucleotide pool, thus preventing their incorporation into DNA/RNA and avoiding chromosomal lesions.</text>
</comment>
<evidence type="ECO:0000256" key="8">
    <source>
        <dbReference type="ARBA" id="ARBA00051875"/>
    </source>
</evidence>
<comment type="caution">
    <text evidence="12">The sequence shown here is derived from an EMBL/GenBank/DDBJ whole genome shotgun (WGS) entry which is preliminary data.</text>
</comment>
<evidence type="ECO:0000313" key="13">
    <source>
        <dbReference type="Proteomes" id="UP000036958"/>
    </source>
</evidence>
<keyword evidence="4 10" id="KW-0547">Nucleotide-binding</keyword>
<accession>A0A0L8V472</accession>
<keyword evidence="6 10" id="KW-0460">Magnesium</keyword>
<dbReference type="FunFam" id="3.90.950.10:FF:000001">
    <property type="entry name" value="dITP/XTP pyrophosphatase"/>
    <property type="match status" value="1"/>
</dbReference>
<comment type="cofactor">
    <cofactor evidence="10">
        <name>Mg(2+)</name>
        <dbReference type="ChEBI" id="CHEBI:18420"/>
    </cofactor>
    <text evidence="10">Binds 1 Mg(2+) ion per subunit.</text>
</comment>
<dbReference type="InterPro" id="IPR020922">
    <property type="entry name" value="dITP/XTP_pyrophosphatase"/>
</dbReference>
<evidence type="ECO:0000256" key="5">
    <source>
        <dbReference type="ARBA" id="ARBA00022801"/>
    </source>
</evidence>
<proteinExistence type="inferred from homology"/>
<protein>
    <recommendedName>
        <fullName evidence="10">dITP/XTP pyrophosphatase</fullName>
        <ecNumber evidence="10">3.6.1.66</ecNumber>
    </recommendedName>
    <alternativeName>
        <fullName evidence="10">Non-canonical purine NTP pyrophosphatase</fullName>
    </alternativeName>
    <alternativeName>
        <fullName evidence="10">Non-standard purine NTP pyrophosphatase</fullName>
    </alternativeName>
    <alternativeName>
        <fullName evidence="10">Nucleoside-triphosphate diphosphatase</fullName>
    </alternativeName>
    <alternativeName>
        <fullName evidence="10">Nucleoside-triphosphate pyrophosphatase</fullName>
        <shortName evidence="10">NTPase</shortName>
    </alternativeName>
</protein>
<keyword evidence="7 10" id="KW-0546">Nucleotide metabolism</keyword>
<dbReference type="EMBL" id="LGIA01000195">
    <property type="protein sequence ID" value="KOH43221.1"/>
    <property type="molecule type" value="Genomic_DNA"/>
</dbReference>
<dbReference type="Gene3D" id="3.90.950.10">
    <property type="match status" value="1"/>
</dbReference>
<evidence type="ECO:0000256" key="2">
    <source>
        <dbReference type="ARBA" id="ARBA00011738"/>
    </source>
</evidence>
<comment type="similarity">
    <text evidence="1 10 11">Belongs to the HAM1 NTPase family.</text>
</comment>
<feature type="binding site" evidence="10">
    <location>
        <begin position="167"/>
        <end position="170"/>
    </location>
    <ligand>
        <name>substrate</name>
    </ligand>
</feature>
<dbReference type="Proteomes" id="UP000036958">
    <property type="component" value="Unassembled WGS sequence"/>
</dbReference>
<dbReference type="PANTHER" id="PTHR11067">
    <property type="entry name" value="INOSINE TRIPHOSPHATE PYROPHOSPHATASE/HAM1 PROTEIN"/>
    <property type="match status" value="1"/>
</dbReference>
<evidence type="ECO:0000256" key="9">
    <source>
        <dbReference type="ARBA" id="ARBA00052017"/>
    </source>
</evidence>
<evidence type="ECO:0000256" key="11">
    <source>
        <dbReference type="RuleBase" id="RU003781"/>
    </source>
</evidence>
<sequence length="214" mass="24306">MEHDQIQLESTFNQNKLRFMELVFATNNPHKLRELQQLLGDEIHLLSLNDIGCDEEVPENQDTLEGNAAEKAFFIFEKYSYNCFADDTGLEIDALNGEPGVYSARYAGEEKSAEANMAKVLKKMTEISNRKARFRTVISLVIDGKENQFEGFVDGEILHKKRGAEGFGYDPIFQAEGTTQSFAEMNSEQKNQLSHRGRAVEKLVRYLKSLNLSL</sequence>
<dbReference type="GO" id="GO:0035870">
    <property type="term" value="F:dITP diphosphatase activity"/>
    <property type="evidence" value="ECO:0007669"/>
    <property type="project" value="UniProtKB-UniRule"/>
</dbReference>
<dbReference type="GO" id="GO:0000166">
    <property type="term" value="F:nucleotide binding"/>
    <property type="evidence" value="ECO:0007669"/>
    <property type="project" value="UniProtKB-KW"/>
</dbReference>